<gene>
    <name evidence="2" type="ORF">ACFSKP_14130</name>
</gene>
<name>A0ABW5CYA8_9BACT</name>
<dbReference type="SUPFAM" id="SSF53474">
    <property type="entry name" value="alpha/beta-Hydrolases"/>
    <property type="match status" value="1"/>
</dbReference>
<protein>
    <submittedName>
        <fullName evidence="2">Alpha/beta hydrolase family protein</fullName>
        <ecNumber evidence="2">3.4.-.-</ecNumber>
    </submittedName>
</protein>
<sequence>MRTLLILLVSAILYSCSSNLKSAVSSVAAPPQELTTDTLMKFSAQPAAGFNFEYLVYLPKGLQSQTATYLMVETNNSGLNDSIEFHERGARRAASKSGVANYVSKKLQLPLLIPIFPRSETNWLYYTHALDRDVLLTKADGLERLDLQLLAMIDDARKQLAVRGYPLKEKLFITGFSASGTFANRFSILHPEKVKATASGGINGIPILPVAAIDGQTLNYPLGIADLEQITGKPVNLTEFSKLPKMLYMGALDDNDAVAFDDGYTKEEREIVYRLMGKQLVPQRWQFVEQVYIKNNIEADFRTYPNIGHGTDLQINNDLVEFFRKHME</sequence>
<keyword evidence="1" id="KW-0732">Signal</keyword>
<proteinExistence type="predicted"/>
<evidence type="ECO:0000256" key="1">
    <source>
        <dbReference type="SAM" id="SignalP"/>
    </source>
</evidence>
<feature type="signal peptide" evidence="1">
    <location>
        <begin position="1"/>
        <end position="22"/>
    </location>
</feature>
<dbReference type="InterPro" id="IPR029058">
    <property type="entry name" value="AB_hydrolase_fold"/>
</dbReference>
<dbReference type="RefSeq" id="WP_250430333.1">
    <property type="nucleotide sequence ID" value="NZ_JALPRR010000003.1"/>
</dbReference>
<reference evidence="3" key="1">
    <citation type="journal article" date="2019" name="Int. J. Syst. Evol. Microbiol.">
        <title>The Global Catalogue of Microorganisms (GCM) 10K type strain sequencing project: providing services to taxonomists for standard genome sequencing and annotation.</title>
        <authorList>
            <consortium name="The Broad Institute Genomics Platform"/>
            <consortium name="The Broad Institute Genome Sequencing Center for Infectious Disease"/>
            <person name="Wu L."/>
            <person name="Ma J."/>
        </authorList>
    </citation>
    <scope>NUCLEOTIDE SEQUENCE [LARGE SCALE GENOMIC DNA]</scope>
    <source>
        <strain evidence="3">CGMCC 4.1782</strain>
    </source>
</reference>
<dbReference type="Proteomes" id="UP001597374">
    <property type="component" value="Unassembled WGS sequence"/>
</dbReference>
<dbReference type="PROSITE" id="PS51257">
    <property type="entry name" value="PROKAR_LIPOPROTEIN"/>
    <property type="match status" value="1"/>
</dbReference>
<evidence type="ECO:0000313" key="2">
    <source>
        <dbReference type="EMBL" id="MFD2247401.1"/>
    </source>
</evidence>
<comment type="caution">
    <text evidence="2">The sequence shown here is derived from an EMBL/GenBank/DDBJ whole genome shotgun (WGS) entry which is preliminary data.</text>
</comment>
<accession>A0ABW5CYA8</accession>
<evidence type="ECO:0000313" key="3">
    <source>
        <dbReference type="Proteomes" id="UP001597374"/>
    </source>
</evidence>
<organism evidence="2 3">
    <name type="scientific">Pontibacter ruber</name>
    <dbReference type="NCBI Taxonomy" id="1343895"/>
    <lineage>
        <taxon>Bacteria</taxon>
        <taxon>Pseudomonadati</taxon>
        <taxon>Bacteroidota</taxon>
        <taxon>Cytophagia</taxon>
        <taxon>Cytophagales</taxon>
        <taxon>Hymenobacteraceae</taxon>
        <taxon>Pontibacter</taxon>
    </lineage>
</organism>
<dbReference type="GO" id="GO:0016787">
    <property type="term" value="F:hydrolase activity"/>
    <property type="evidence" value="ECO:0007669"/>
    <property type="project" value="UniProtKB-KW"/>
</dbReference>
<dbReference type="EMBL" id="JBHUIM010000002">
    <property type="protein sequence ID" value="MFD2247401.1"/>
    <property type="molecule type" value="Genomic_DNA"/>
</dbReference>
<keyword evidence="3" id="KW-1185">Reference proteome</keyword>
<dbReference type="Gene3D" id="3.40.50.1820">
    <property type="entry name" value="alpha/beta hydrolase"/>
    <property type="match status" value="1"/>
</dbReference>
<feature type="chain" id="PRO_5046833730" evidence="1">
    <location>
        <begin position="23"/>
        <end position="328"/>
    </location>
</feature>
<keyword evidence="2" id="KW-0378">Hydrolase</keyword>
<dbReference type="EC" id="3.4.-.-" evidence="2"/>